<dbReference type="PANTHER" id="PTHR11059:SF0">
    <property type="entry name" value="DNA REPAIR PROTEIN RECN"/>
    <property type="match status" value="1"/>
</dbReference>
<name>A0A9D9EMX9_9BACT</name>
<feature type="coiled-coil region" evidence="10">
    <location>
        <begin position="168"/>
        <end position="232"/>
    </location>
</feature>
<organism evidence="12 13">
    <name type="scientific">Candidatus Cryptobacteroides merdigallinarum</name>
    <dbReference type="NCBI Taxonomy" id="2840770"/>
    <lineage>
        <taxon>Bacteria</taxon>
        <taxon>Pseudomonadati</taxon>
        <taxon>Bacteroidota</taxon>
        <taxon>Bacteroidia</taxon>
        <taxon>Bacteroidales</taxon>
        <taxon>Candidatus Cryptobacteroides</taxon>
    </lineage>
</organism>
<dbReference type="SUPFAM" id="SSF52540">
    <property type="entry name" value="P-loop containing nucleoside triphosphate hydrolases"/>
    <property type="match status" value="1"/>
</dbReference>
<dbReference type="PROSITE" id="PS00675">
    <property type="entry name" value="SIGMA54_INTERACT_1"/>
    <property type="match status" value="1"/>
</dbReference>
<dbReference type="Gene3D" id="3.40.50.300">
    <property type="entry name" value="P-loop containing nucleotide triphosphate hydrolases"/>
    <property type="match status" value="2"/>
</dbReference>
<reference evidence="12" key="1">
    <citation type="submission" date="2020-10" db="EMBL/GenBank/DDBJ databases">
        <authorList>
            <person name="Gilroy R."/>
        </authorList>
    </citation>
    <scope>NUCLEOTIDE SEQUENCE</scope>
    <source>
        <strain evidence="12">20514</strain>
    </source>
</reference>
<evidence type="ECO:0000256" key="1">
    <source>
        <dbReference type="ARBA" id="ARBA00003618"/>
    </source>
</evidence>
<evidence type="ECO:0000256" key="6">
    <source>
        <dbReference type="ARBA" id="ARBA00022840"/>
    </source>
</evidence>
<evidence type="ECO:0000256" key="10">
    <source>
        <dbReference type="SAM" id="Coils"/>
    </source>
</evidence>
<sequence length="564" mass="61292">MLRRLSVRNYVLIDSLETEFPEGLVIITGQTGAGKSILLGALSLLLGAKADASMIGESSDNCVVEGEFVVSGDDTAVRQLLEENDVDWDGGEITIRRVVNPTGRSRSFVNDCPVQVSLLSALSARLIDIHSQHQTLLLSDKHFQMSLLDSFAGDKSLLEDYRSRFRRYGELCRELEKLEEEVARSRSEYEYNRARLDRLTAAGLQENELEELELEQKQLANAESIKENLCAAENALDAVPSGDGEVPVTALIRDAVRDLERISEFVPAVSALSERLESCRLELDDIISELSRINSDTEVSEGRLAEVEERLSLLYTLFRTFSCDTVSGLIAERDSLASSLAALDVSDERREELRKEITDEEAALGKAASALSDARHAAAGPLSDAIRDTVRSMELPDAAFSISLSPASRTADGVDSVSYGFSATGRNLADVSRCASGGEMSRIMLALKSVMARYANMPTMIFDEIDTGVSGSVADRMGSVICGMGKYMQVFAITHLPQVAAKGSAHYVVTKTSSGDRTVSEIRRLSDRERVLEIARMLSGSTLTEAAVANAEALLGARDSQPGK</sequence>
<proteinExistence type="inferred from homology"/>
<reference evidence="12" key="2">
    <citation type="journal article" date="2021" name="PeerJ">
        <title>Extensive microbial diversity within the chicken gut microbiome revealed by metagenomics and culture.</title>
        <authorList>
            <person name="Gilroy R."/>
            <person name="Ravi A."/>
            <person name="Getino M."/>
            <person name="Pursley I."/>
            <person name="Horton D.L."/>
            <person name="Alikhan N.F."/>
            <person name="Baker D."/>
            <person name="Gharbi K."/>
            <person name="Hall N."/>
            <person name="Watson M."/>
            <person name="Adriaenssens E.M."/>
            <person name="Foster-Nyarko E."/>
            <person name="Jarju S."/>
            <person name="Secka A."/>
            <person name="Antonio M."/>
            <person name="Oren A."/>
            <person name="Chaudhuri R.R."/>
            <person name="La Ragione R."/>
            <person name="Hildebrand F."/>
            <person name="Pallen M.J."/>
        </authorList>
    </citation>
    <scope>NUCLEOTIDE SEQUENCE</scope>
    <source>
        <strain evidence="12">20514</strain>
    </source>
</reference>
<evidence type="ECO:0000256" key="7">
    <source>
        <dbReference type="ARBA" id="ARBA00023204"/>
    </source>
</evidence>
<dbReference type="Pfam" id="PF02463">
    <property type="entry name" value="SMC_N"/>
    <property type="match status" value="1"/>
</dbReference>
<keyword evidence="5 9" id="KW-0227">DNA damage</keyword>
<dbReference type="PANTHER" id="PTHR11059">
    <property type="entry name" value="DNA REPAIR PROTEIN RECN"/>
    <property type="match status" value="1"/>
</dbReference>
<dbReference type="NCBIfam" id="TIGR00634">
    <property type="entry name" value="recN"/>
    <property type="match status" value="1"/>
</dbReference>
<evidence type="ECO:0000259" key="11">
    <source>
        <dbReference type="Pfam" id="PF02463"/>
    </source>
</evidence>
<accession>A0A9D9EMX9</accession>
<dbReference type="InterPro" id="IPR027417">
    <property type="entry name" value="P-loop_NTPase"/>
</dbReference>
<dbReference type="InterPro" id="IPR003395">
    <property type="entry name" value="RecF/RecN/SMC_N"/>
</dbReference>
<evidence type="ECO:0000313" key="12">
    <source>
        <dbReference type="EMBL" id="MBO8448104.1"/>
    </source>
</evidence>
<evidence type="ECO:0000256" key="2">
    <source>
        <dbReference type="ARBA" id="ARBA00009441"/>
    </source>
</evidence>
<comment type="function">
    <text evidence="1 9">May be involved in recombinational repair of damaged DNA.</text>
</comment>
<dbReference type="GO" id="GO:0006281">
    <property type="term" value="P:DNA repair"/>
    <property type="evidence" value="ECO:0007669"/>
    <property type="project" value="UniProtKB-KW"/>
</dbReference>
<feature type="domain" description="RecF/RecN/SMC N-terminal" evidence="11">
    <location>
        <begin position="2"/>
        <end position="514"/>
    </location>
</feature>
<dbReference type="GO" id="GO:0043590">
    <property type="term" value="C:bacterial nucleoid"/>
    <property type="evidence" value="ECO:0007669"/>
    <property type="project" value="TreeGrafter"/>
</dbReference>
<keyword evidence="10" id="KW-0175">Coiled coil</keyword>
<dbReference type="InterPro" id="IPR025662">
    <property type="entry name" value="Sigma_54_int_dom_ATP-bd_1"/>
</dbReference>
<comment type="caution">
    <text evidence="12">The sequence shown here is derived from an EMBL/GenBank/DDBJ whole genome shotgun (WGS) entry which is preliminary data.</text>
</comment>
<gene>
    <name evidence="12" type="primary">recN</name>
    <name evidence="12" type="ORF">IAC29_02390</name>
</gene>
<dbReference type="Proteomes" id="UP000810252">
    <property type="component" value="Unassembled WGS sequence"/>
</dbReference>
<dbReference type="GO" id="GO:0006310">
    <property type="term" value="P:DNA recombination"/>
    <property type="evidence" value="ECO:0007669"/>
    <property type="project" value="InterPro"/>
</dbReference>
<feature type="coiled-coil region" evidence="10">
    <location>
        <begin position="343"/>
        <end position="370"/>
    </location>
</feature>
<dbReference type="GO" id="GO:0005524">
    <property type="term" value="F:ATP binding"/>
    <property type="evidence" value="ECO:0007669"/>
    <property type="project" value="UniProtKB-KW"/>
</dbReference>
<evidence type="ECO:0000256" key="4">
    <source>
        <dbReference type="ARBA" id="ARBA00022741"/>
    </source>
</evidence>
<dbReference type="GO" id="GO:0009432">
    <property type="term" value="P:SOS response"/>
    <property type="evidence" value="ECO:0007669"/>
    <property type="project" value="TreeGrafter"/>
</dbReference>
<evidence type="ECO:0000256" key="8">
    <source>
        <dbReference type="ARBA" id="ARBA00033408"/>
    </source>
</evidence>
<keyword evidence="6" id="KW-0067">ATP-binding</keyword>
<protein>
    <recommendedName>
        <fullName evidence="3 9">DNA repair protein RecN</fullName>
    </recommendedName>
    <alternativeName>
        <fullName evidence="8 9">Recombination protein N</fullName>
    </alternativeName>
</protein>
<keyword evidence="7 9" id="KW-0234">DNA repair</keyword>
<evidence type="ECO:0000256" key="3">
    <source>
        <dbReference type="ARBA" id="ARBA00021315"/>
    </source>
</evidence>
<evidence type="ECO:0000313" key="13">
    <source>
        <dbReference type="Proteomes" id="UP000810252"/>
    </source>
</evidence>
<dbReference type="CDD" id="cd03241">
    <property type="entry name" value="ABC_RecN"/>
    <property type="match status" value="1"/>
</dbReference>
<dbReference type="EMBL" id="JADIMQ010000034">
    <property type="protein sequence ID" value="MBO8448104.1"/>
    <property type="molecule type" value="Genomic_DNA"/>
</dbReference>
<dbReference type="AlphaFoldDB" id="A0A9D9EMX9"/>
<dbReference type="PIRSF" id="PIRSF003128">
    <property type="entry name" value="RecN"/>
    <property type="match status" value="1"/>
</dbReference>
<evidence type="ECO:0000256" key="9">
    <source>
        <dbReference type="PIRNR" id="PIRNR003128"/>
    </source>
</evidence>
<keyword evidence="4" id="KW-0547">Nucleotide-binding</keyword>
<dbReference type="InterPro" id="IPR004604">
    <property type="entry name" value="DNA_recomb/repair_RecN"/>
</dbReference>
<comment type="similarity">
    <text evidence="2 9">Belongs to the RecN family.</text>
</comment>
<evidence type="ECO:0000256" key="5">
    <source>
        <dbReference type="ARBA" id="ARBA00022763"/>
    </source>
</evidence>